<keyword evidence="1" id="KW-0472">Membrane</keyword>
<keyword evidence="3" id="KW-1185">Reference proteome</keyword>
<feature type="transmembrane region" description="Helical" evidence="1">
    <location>
        <begin position="37"/>
        <end position="60"/>
    </location>
</feature>
<dbReference type="RefSeq" id="WP_169395724.1">
    <property type="nucleotide sequence ID" value="NZ_BAAAJH010000004.1"/>
</dbReference>
<keyword evidence="1" id="KW-1133">Transmembrane helix</keyword>
<protein>
    <submittedName>
        <fullName evidence="2">Uncharacterized protein</fullName>
    </submittedName>
</protein>
<dbReference type="EMBL" id="JAAXKY010000027">
    <property type="protein sequence ID" value="NMH77654.1"/>
    <property type="molecule type" value="Genomic_DNA"/>
</dbReference>
<comment type="caution">
    <text evidence="2">The sequence shown here is derived from an EMBL/GenBank/DDBJ whole genome shotgun (WGS) entry which is preliminary data.</text>
</comment>
<feature type="transmembrane region" description="Helical" evidence="1">
    <location>
        <begin position="97"/>
        <end position="116"/>
    </location>
</feature>
<proteinExistence type="predicted"/>
<dbReference type="Proteomes" id="UP001296706">
    <property type="component" value="Unassembled WGS sequence"/>
</dbReference>
<reference evidence="2 3" key="1">
    <citation type="submission" date="2020-04" db="EMBL/GenBank/DDBJ databases">
        <authorList>
            <person name="Klaysubun C."/>
            <person name="Duangmal K."/>
            <person name="Lipun K."/>
        </authorList>
    </citation>
    <scope>NUCLEOTIDE SEQUENCE [LARGE SCALE GENOMIC DNA]</scope>
    <source>
        <strain evidence="2 3">JCM 11839</strain>
    </source>
</reference>
<keyword evidence="1" id="KW-0812">Transmembrane</keyword>
<organism evidence="2 3">
    <name type="scientific">Pseudonocardia xinjiangensis</name>
    <dbReference type="NCBI Taxonomy" id="75289"/>
    <lineage>
        <taxon>Bacteria</taxon>
        <taxon>Bacillati</taxon>
        <taxon>Actinomycetota</taxon>
        <taxon>Actinomycetes</taxon>
        <taxon>Pseudonocardiales</taxon>
        <taxon>Pseudonocardiaceae</taxon>
        <taxon>Pseudonocardia</taxon>
    </lineage>
</organism>
<feature type="transmembrane region" description="Helical" evidence="1">
    <location>
        <begin position="72"/>
        <end position="90"/>
    </location>
</feature>
<evidence type="ECO:0000256" key="1">
    <source>
        <dbReference type="SAM" id="Phobius"/>
    </source>
</evidence>
<accession>A0ABX1RDC0</accession>
<evidence type="ECO:0000313" key="2">
    <source>
        <dbReference type="EMBL" id="NMH77654.1"/>
    </source>
</evidence>
<evidence type="ECO:0000313" key="3">
    <source>
        <dbReference type="Proteomes" id="UP001296706"/>
    </source>
</evidence>
<feature type="transmembrane region" description="Helical" evidence="1">
    <location>
        <begin position="12"/>
        <end position="30"/>
    </location>
</feature>
<gene>
    <name evidence="2" type="ORF">HF577_11230</name>
</gene>
<sequence length="141" mass="14084">MTDLPAAPGGQSPGVAGLVLVVVLVIGVFAGRSKRRFTLLLVGLLVTLGIGVAVTVLAAAPGAVADRAAELTGFYAVAVPLTVAYAAGWLCGRGNLLWRLVVLGVAVLVLAVFPYTDAGRVTADTVLGAPAPGPRDGGALR</sequence>
<name>A0ABX1RDC0_9PSEU</name>